<protein>
    <recommendedName>
        <fullName evidence="3">DUF1269 domain-containing protein</fullName>
    </recommendedName>
</protein>
<gene>
    <name evidence="1" type="ORF">GCM10023320_01420</name>
</gene>
<evidence type="ECO:0000313" key="2">
    <source>
        <dbReference type="Proteomes" id="UP001500804"/>
    </source>
</evidence>
<dbReference type="InterPro" id="IPR046288">
    <property type="entry name" value="DUF6325"/>
</dbReference>
<dbReference type="EMBL" id="BAABJO010000001">
    <property type="protein sequence ID" value="GAA5110086.1"/>
    <property type="molecule type" value="Genomic_DNA"/>
</dbReference>
<name>A0ABP9N7Q8_9PSEU</name>
<accession>A0ABP9N7Q8</accession>
<evidence type="ECO:0000313" key="1">
    <source>
        <dbReference type="EMBL" id="GAA5110086.1"/>
    </source>
</evidence>
<dbReference type="RefSeq" id="WP_345602494.1">
    <property type="nucleotide sequence ID" value="NZ_BAABJO010000001.1"/>
</dbReference>
<sequence>MRDELDTMGPVDYLVVEFPEARVPSEVLSRLVDLVDQGIVRILDLAFVRKEADGSVIGLEVADLDGDGELDVRVLEGAASGLVGRDDMDEAGAVIEPGRAAAIVLYENLWAIPFASALRRAGAGLVASGRIPVAALLDSLDAVEAATPADA</sequence>
<dbReference type="Pfam" id="PF19850">
    <property type="entry name" value="DUF6325"/>
    <property type="match status" value="1"/>
</dbReference>
<comment type="caution">
    <text evidence="1">The sequence shown here is derived from an EMBL/GenBank/DDBJ whole genome shotgun (WGS) entry which is preliminary data.</text>
</comment>
<organism evidence="1 2">
    <name type="scientific">Pseudonocardia adelaidensis</name>
    <dbReference type="NCBI Taxonomy" id="648754"/>
    <lineage>
        <taxon>Bacteria</taxon>
        <taxon>Bacillati</taxon>
        <taxon>Actinomycetota</taxon>
        <taxon>Actinomycetes</taxon>
        <taxon>Pseudonocardiales</taxon>
        <taxon>Pseudonocardiaceae</taxon>
        <taxon>Pseudonocardia</taxon>
    </lineage>
</organism>
<dbReference type="Proteomes" id="UP001500804">
    <property type="component" value="Unassembled WGS sequence"/>
</dbReference>
<evidence type="ECO:0008006" key="3">
    <source>
        <dbReference type="Google" id="ProtNLM"/>
    </source>
</evidence>
<keyword evidence="2" id="KW-1185">Reference proteome</keyword>
<reference evidence="2" key="1">
    <citation type="journal article" date="2019" name="Int. J. Syst. Evol. Microbiol.">
        <title>The Global Catalogue of Microorganisms (GCM) 10K type strain sequencing project: providing services to taxonomists for standard genome sequencing and annotation.</title>
        <authorList>
            <consortium name="The Broad Institute Genomics Platform"/>
            <consortium name="The Broad Institute Genome Sequencing Center for Infectious Disease"/>
            <person name="Wu L."/>
            <person name="Ma J."/>
        </authorList>
    </citation>
    <scope>NUCLEOTIDE SEQUENCE [LARGE SCALE GENOMIC DNA]</scope>
    <source>
        <strain evidence="2">JCM 18302</strain>
    </source>
</reference>
<proteinExistence type="predicted"/>